<feature type="domain" description="Agenet" evidence="1">
    <location>
        <begin position="231"/>
        <end position="287"/>
    </location>
</feature>
<dbReference type="InterPro" id="IPR014002">
    <property type="entry name" value="Agenet_dom_plant"/>
</dbReference>
<dbReference type="PANTHER" id="PTHR31917:SF147">
    <property type="entry name" value="AGENET DOMAIN-CONTAINING PROTEIN"/>
    <property type="match status" value="1"/>
</dbReference>
<feature type="domain" description="Agenet" evidence="1">
    <location>
        <begin position="77"/>
        <end position="133"/>
    </location>
</feature>
<dbReference type="Gene3D" id="2.30.30.140">
    <property type="match status" value="1"/>
</dbReference>
<dbReference type="SMART" id="SM00743">
    <property type="entry name" value="Agenet"/>
    <property type="match status" value="4"/>
</dbReference>
<dbReference type="PANTHER" id="PTHR31917">
    <property type="entry name" value="AGENET DOMAIN-CONTAINING PROTEIN-RELATED"/>
    <property type="match status" value="1"/>
</dbReference>
<dbReference type="Pfam" id="PF05641">
    <property type="entry name" value="Agenet"/>
    <property type="match status" value="2"/>
</dbReference>
<comment type="caution">
    <text evidence="2">The sequence shown here is derived from an EMBL/GenBank/DDBJ whole genome shotgun (WGS) entry which is preliminary data.</text>
</comment>
<sequence length="294" mass="34270">MDYFFNGADVEINGDKGAFRRAFYEGKVIRPPNSKRKRNLALVEYKTLRTTNNRTEPLMEELNVVNLRPQPPREPVRRFNISDLVDAYLYGGWWEGVVVRVLSSEMYVVHFRALAQEIAFGPRELRLHREWVHGSWVPPYEDEEASSSTSAQSCIDTVDEMFSIGTAIEVSIDEDGFQGSWFAATVMELLGNSKYLIQYKNLINDEDTELLKEVVDYSNIRPIPPETLVIDDFNWLEEVDAWYNEGWWVGVIDQVLEGQKYLVYFKGYDDVMEFKHSDLRLHQDWINGKWVMTS</sequence>
<dbReference type="AlphaFoldDB" id="A0AA88VCN8"/>
<evidence type="ECO:0000313" key="2">
    <source>
        <dbReference type="EMBL" id="KAK3005243.1"/>
    </source>
</evidence>
<protein>
    <recommendedName>
        <fullName evidence="1">Agenet domain-containing protein</fullName>
    </recommendedName>
</protein>
<dbReference type="CDD" id="cd20406">
    <property type="entry name" value="Tudor_Agenet_AtDUF_rpt2_4"/>
    <property type="match status" value="2"/>
</dbReference>
<dbReference type="CDD" id="cd20405">
    <property type="entry name" value="Tudor_Agenet_AtDUF_rpt1_3"/>
    <property type="match status" value="1"/>
</dbReference>
<keyword evidence="3" id="KW-1185">Reference proteome</keyword>
<feature type="domain" description="Agenet" evidence="1">
    <location>
        <begin position="160"/>
        <end position="228"/>
    </location>
</feature>
<dbReference type="EMBL" id="JAVXUP010002155">
    <property type="protein sequence ID" value="KAK3005243.1"/>
    <property type="molecule type" value="Genomic_DNA"/>
</dbReference>
<dbReference type="Proteomes" id="UP001188597">
    <property type="component" value="Unassembled WGS sequence"/>
</dbReference>
<feature type="domain" description="Agenet" evidence="1">
    <location>
        <begin position="2"/>
        <end position="75"/>
    </location>
</feature>
<accession>A0AA88VCN8</accession>
<name>A0AA88VCN8_9ASTE</name>
<evidence type="ECO:0000313" key="3">
    <source>
        <dbReference type="Proteomes" id="UP001188597"/>
    </source>
</evidence>
<evidence type="ECO:0000259" key="1">
    <source>
        <dbReference type="SMART" id="SM00743"/>
    </source>
</evidence>
<reference evidence="2" key="1">
    <citation type="submission" date="2022-12" db="EMBL/GenBank/DDBJ databases">
        <title>Draft genome assemblies for two species of Escallonia (Escalloniales).</title>
        <authorList>
            <person name="Chanderbali A."/>
            <person name="Dervinis C."/>
            <person name="Anghel I."/>
            <person name="Soltis D."/>
            <person name="Soltis P."/>
            <person name="Zapata F."/>
        </authorList>
    </citation>
    <scope>NUCLEOTIDE SEQUENCE</scope>
    <source>
        <strain evidence="2">UCBG64.0493</strain>
        <tissue evidence="2">Leaf</tissue>
    </source>
</reference>
<organism evidence="2 3">
    <name type="scientific">Escallonia herrerae</name>
    <dbReference type="NCBI Taxonomy" id="1293975"/>
    <lineage>
        <taxon>Eukaryota</taxon>
        <taxon>Viridiplantae</taxon>
        <taxon>Streptophyta</taxon>
        <taxon>Embryophyta</taxon>
        <taxon>Tracheophyta</taxon>
        <taxon>Spermatophyta</taxon>
        <taxon>Magnoliopsida</taxon>
        <taxon>eudicotyledons</taxon>
        <taxon>Gunneridae</taxon>
        <taxon>Pentapetalae</taxon>
        <taxon>asterids</taxon>
        <taxon>campanulids</taxon>
        <taxon>Escalloniales</taxon>
        <taxon>Escalloniaceae</taxon>
        <taxon>Escallonia</taxon>
    </lineage>
</organism>
<gene>
    <name evidence="2" type="ORF">RJ639_015924</name>
</gene>
<proteinExistence type="predicted"/>
<dbReference type="InterPro" id="IPR008395">
    <property type="entry name" value="Agenet-like_dom"/>
</dbReference>